<dbReference type="InterPro" id="IPR051687">
    <property type="entry name" value="Peroxisomal_Beta-Oxidation"/>
</dbReference>
<keyword evidence="5" id="KW-0521">NADP</keyword>
<dbReference type="PANTHER" id="PTHR45024">
    <property type="entry name" value="DEHYDROGENASES, SHORT CHAIN"/>
    <property type="match status" value="1"/>
</dbReference>
<evidence type="ECO:0000256" key="5">
    <source>
        <dbReference type="ARBA" id="ARBA00022857"/>
    </source>
</evidence>
<dbReference type="GO" id="GO:0004300">
    <property type="term" value="F:enoyl-CoA hydratase activity"/>
    <property type="evidence" value="ECO:0007669"/>
    <property type="project" value="UniProtKB-ARBA"/>
</dbReference>
<dbReference type="InterPro" id="IPR036291">
    <property type="entry name" value="NAD(P)-bd_dom_sf"/>
</dbReference>
<dbReference type="EMBL" id="QGMG01000352">
    <property type="protein sequence ID" value="TVY54329.1"/>
    <property type="molecule type" value="Genomic_DNA"/>
</dbReference>
<evidence type="ECO:0000256" key="4">
    <source>
        <dbReference type="ARBA" id="ARBA00022832"/>
    </source>
</evidence>
<dbReference type="Proteomes" id="UP000481288">
    <property type="component" value="Unassembled WGS sequence"/>
</dbReference>
<accession>A0A7D8Z6N0</accession>
<keyword evidence="4" id="KW-0276">Fatty acid metabolism</keyword>
<dbReference type="SUPFAM" id="SSF54637">
    <property type="entry name" value="Thioesterase/thiol ester dehydrase-isomerase"/>
    <property type="match status" value="2"/>
</dbReference>
<dbReference type="Gene3D" id="3.40.50.720">
    <property type="entry name" value="NAD(P)-binding Rossmann-like Domain"/>
    <property type="match status" value="2"/>
</dbReference>
<evidence type="ECO:0000256" key="1">
    <source>
        <dbReference type="ARBA" id="ARBA00004275"/>
    </source>
</evidence>
<dbReference type="UniPathway" id="UPA00659"/>
<dbReference type="PANTHER" id="PTHR45024:SF2">
    <property type="entry name" value="SCP2 DOMAIN-CONTAINING PROTEIN"/>
    <property type="match status" value="1"/>
</dbReference>
<dbReference type="InterPro" id="IPR057326">
    <property type="entry name" value="KR_dom"/>
</dbReference>
<evidence type="ECO:0000259" key="11">
    <source>
        <dbReference type="SMART" id="SM00822"/>
    </source>
</evidence>
<dbReference type="InterPro" id="IPR054357">
    <property type="entry name" value="MFE-2_N"/>
</dbReference>
<dbReference type="OrthoDB" id="3592703at2759"/>
<evidence type="ECO:0000256" key="2">
    <source>
        <dbReference type="ARBA" id="ARBA00005005"/>
    </source>
</evidence>
<feature type="domain" description="Ketoreductase" evidence="11">
    <location>
        <begin position="297"/>
        <end position="478"/>
    </location>
</feature>
<dbReference type="CDD" id="cd05353">
    <property type="entry name" value="hydroxyacyl-CoA-like_DH_SDR_c-like"/>
    <property type="match status" value="1"/>
</dbReference>
<evidence type="ECO:0000313" key="12">
    <source>
        <dbReference type="EMBL" id="TVY54329.1"/>
    </source>
</evidence>
<dbReference type="InterPro" id="IPR002539">
    <property type="entry name" value="MaoC-like_dom"/>
</dbReference>
<dbReference type="PROSITE" id="PS00061">
    <property type="entry name" value="ADH_SHORT"/>
    <property type="match status" value="1"/>
</dbReference>
<dbReference type="GO" id="GO:0006635">
    <property type="term" value="P:fatty acid beta-oxidation"/>
    <property type="evidence" value="ECO:0007669"/>
    <property type="project" value="UniProtKB-UniPathway"/>
</dbReference>
<keyword evidence="7" id="KW-0443">Lipid metabolism</keyword>
<dbReference type="AlphaFoldDB" id="A0A7D8Z6N0"/>
<dbReference type="FunFam" id="3.40.50.720:FF:000084">
    <property type="entry name" value="Short-chain dehydrogenase reductase"/>
    <property type="match status" value="1"/>
</dbReference>
<evidence type="ECO:0000256" key="7">
    <source>
        <dbReference type="ARBA" id="ARBA00023098"/>
    </source>
</evidence>
<dbReference type="InterPro" id="IPR029069">
    <property type="entry name" value="HotDog_dom_sf"/>
</dbReference>
<evidence type="ECO:0000256" key="8">
    <source>
        <dbReference type="ARBA" id="ARBA00023140"/>
    </source>
</evidence>
<dbReference type="Pfam" id="PF01575">
    <property type="entry name" value="MaoC_dehydratas"/>
    <property type="match status" value="1"/>
</dbReference>
<gene>
    <name evidence="12" type="primary">fox-2_1</name>
    <name evidence="12" type="ORF">LCER1_G005094</name>
</gene>
<feature type="region of interest" description="Disordered" evidence="10">
    <location>
        <begin position="745"/>
        <end position="764"/>
    </location>
</feature>
<dbReference type="SMART" id="SM00822">
    <property type="entry name" value="PKS_KR"/>
    <property type="match status" value="1"/>
</dbReference>
<dbReference type="Pfam" id="PF00106">
    <property type="entry name" value="adh_short"/>
    <property type="match status" value="2"/>
</dbReference>
<evidence type="ECO:0000256" key="6">
    <source>
        <dbReference type="ARBA" id="ARBA00023002"/>
    </source>
</evidence>
<comment type="caution">
    <text evidence="12">The sequence shown here is derived from an EMBL/GenBank/DDBJ whole genome shotgun (WGS) entry which is preliminary data.</text>
</comment>
<dbReference type="PRINTS" id="PR00080">
    <property type="entry name" value="SDRFAMILY"/>
</dbReference>
<keyword evidence="13" id="KW-1185">Reference proteome</keyword>
<evidence type="ECO:0000256" key="10">
    <source>
        <dbReference type="SAM" id="MobiDB-lite"/>
    </source>
</evidence>
<comment type="subcellular location">
    <subcellularLocation>
        <location evidence="1">Peroxisome</location>
    </subcellularLocation>
</comment>
<organism evidence="12 13">
    <name type="scientific">Lachnellula cervina</name>
    <dbReference type="NCBI Taxonomy" id="1316786"/>
    <lineage>
        <taxon>Eukaryota</taxon>
        <taxon>Fungi</taxon>
        <taxon>Dikarya</taxon>
        <taxon>Ascomycota</taxon>
        <taxon>Pezizomycotina</taxon>
        <taxon>Leotiomycetes</taxon>
        <taxon>Helotiales</taxon>
        <taxon>Lachnaceae</taxon>
        <taxon>Lachnellula</taxon>
    </lineage>
</organism>
<dbReference type="Pfam" id="PF22622">
    <property type="entry name" value="MFE-2_hydrat-2_N"/>
    <property type="match status" value="1"/>
</dbReference>
<evidence type="ECO:0000256" key="3">
    <source>
        <dbReference type="ARBA" id="ARBA00006484"/>
    </source>
</evidence>
<keyword evidence="6" id="KW-0560">Oxidoreductase</keyword>
<name>A0A7D8Z6N0_9HELO</name>
<dbReference type="SUPFAM" id="SSF51735">
    <property type="entry name" value="NAD(P)-binding Rossmann-fold domains"/>
    <property type="match status" value="2"/>
</dbReference>
<dbReference type="InterPro" id="IPR020904">
    <property type="entry name" value="Sc_DH/Rdtase_CS"/>
</dbReference>
<reference evidence="12 13" key="1">
    <citation type="submission" date="2018-05" db="EMBL/GenBank/DDBJ databases">
        <title>Whole genome sequencing for identification of molecular markers to develop diagnostic detection tools for the regulated plant pathogen Lachnellula willkommii.</title>
        <authorList>
            <person name="Giroux E."/>
            <person name="Bilodeau G."/>
        </authorList>
    </citation>
    <scope>NUCLEOTIDE SEQUENCE [LARGE SCALE GENOMIC DNA]</scope>
    <source>
        <strain evidence="12 13">CBS 625.97</strain>
    </source>
</reference>
<dbReference type="CDD" id="cd03448">
    <property type="entry name" value="HDE_HSD"/>
    <property type="match status" value="1"/>
</dbReference>
<dbReference type="Gene3D" id="3.10.129.10">
    <property type="entry name" value="Hotdog Thioesterase"/>
    <property type="match status" value="2"/>
</dbReference>
<evidence type="ECO:0000313" key="13">
    <source>
        <dbReference type="Proteomes" id="UP000481288"/>
    </source>
</evidence>
<dbReference type="PRINTS" id="PR00081">
    <property type="entry name" value="GDHRDH"/>
</dbReference>
<dbReference type="GO" id="GO:0005777">
    <property type="term" value="C:peroxisome"/>
    <property type="evidence" value="ECO:0007669"/>
    <property type="project" value="UniProtKB-SubCell"/>
</dbReference>
<keyword evidence="9" id="KW-0456">Lyase</keyword>
<proteinExistence type="inferred from homology"/>
<sequence>MSTMRFDNHTVIVTNAGYGLGRAYAVFFGSRGANVVVNQCREGGFLDEGADRVVDEISRSGGVACPNYDSVLDGERIIETALERYGGIHVLINNAPFDPKLTIEEVTDESWDSYMELRLNGPYKCTRAAWPHFKAQKYGKILNTSSYAAGGIAQVGFTESLAKEGKKYNILANLVAPIYHEESLPQADQFASDTSDHASIVPLAALLVHVSNSTESGSIFEVHKRHIAQLRWERAHGLLLHPKLSLTAEAIMQDWPAVSNFSIPSHPDGPADFKRLFKEAQSLKGITTTKSIRFDGKVALVTGAGGGLGRQYAHFLGARGASVVVNDLSNVEVVVEEIKKMGGNAVGIQASVDDGEVLVKAAIDAYGRIDILINNAGFLRDKAFTNMTEGLWNSVIAVHLRGAYKVTKAAWPYFLKQKYGRIVNTSSTSGIYGLFGQTNYSTAKIALLGFSRTLALQGALSNIRVNAIAPAAGTPAGERSAPGLLSAAFEPSFNAPMVELLCSDFGLPHSTGEIFEVGCGWQARTRWQRSGGFTFPAETDILPETILNVWSRIANFGDGRCDYPGEFEQIAQTTQLSASENGTTADKNTNEQCLATIKDKKSADMGSVEFSYSEKEVLLYNLAVGARRADQQLVFEGSIDFQALPTFGVIPMFPANIFFDLEGIVPNFSISKLLHAEHYLEILKFPIATTATLVTKPRLIEVIDRGKFAIAVTGYTTTDSTTGEAIFYNEMSGFVKGCGNFGGQSTPSNRGRASASYPPPSRVPDAIVQQKTSEEQAAFYRLTGDMTSIHVDSTASMKSGFKTPILHGLCTLGIAGQHIFREFGQFKNIKARFVGTVLPGQSLRTALWREGKFVIFQTTVIETGKLCIALAGAELVFSSTPSLSNL</sequence>
<dbReference type="GO" id="GO:0016491">
    <property type="term" value="F:oxidoreductase activity"/>
    <property type="evidence" value="ECO:0007669"/>
    <property type="project" value="UniProtKB-KW"/>
</dbReference>
<evidence type="ECO:0000256" key="9">
    <source>
        <dbReference type="ARBA" id="ARBA00023239"/>
    </source>
</evidence>
<dbReference type="InterPro" id="IPR002347">
    <property type="entry name" value="SDR_fam"/>
</dbReference>
<dbReference type="GO" id="GO:0009688">
    <property type="term" value="P:abscisic acid biosynthetic process"/>
    <property type="evidence" value="ECO:0007669"/>
    <property type="project" value="UniProtKB-ARBA"/>
</dbReference>
<comment type="pathway">
    <text evidence="2">Lipid metabolism; fatty acid beta-oxidation.</text>
</comment>
<protein>
    <submittedName>
        <fullName evidence="12">Peroxisomal hydratase-dehydrogenase-epimerase</fullName>
    </submittedName>
</protein>
<comment type="similarity">
    <text evidence="3">Belongs to the short-chain dehydrogenases/reductases (SDR) family.</text>
</comment>
<keyword evidence="8" id="KW-0576">Peroxisome</keyword>